<gene>
    <name evidence="1" type="ORF">DSO57_1003217</name>
</gene>
<evidence type="ECO:0000313" key="1">
    <source>
        <dbReference type="EMBL" id="KAJ9055519.1"/>
    </source>
</evidence>
<protein>
    <submittedName>
        <fullName evidence="1">Uncharacterized protein</fullName>
    </submittedName>
</protein>
<comment type="caution">
    <text evidence="1">The sequence shown here is derived from an EMBL/GenBank/DDBJ whole genome shotgun (WGS) entry which is preliminary data.</text>
</comment>
<accession>A0ACC2RZN9</accession>
<dbReference type="Proteomes" id="UP001165960">
    <property type="component" value="Unassembled WGS sequence"/>
</dbReference>
<name>A0ACC2RZN9_9FUNG</name>
<keyword evidence="2" id="KW-1185">Reference proteome</keyword>
<sequence length="279" mass="30832">MQAEGRIYTGPLTKRAAPLAQDRTTNLQVKMAKYATSLDPRGFIPVYEYLINGQSILWDRESGYVYWTGIWKALGREKSEIAKIVDADPLLANVIKKIRGGFLKIQGTWIPFESARSLAIRTCWPIRAELAVIFGPSFAADALDTAHPGFLRPPAAHADPSRCDPRKVKRPRRSPTSSALSLLRNAHLSHFVVAPPINSFKSVYSSSPVSSQSSQDLTSDLYRTQKDLNDAVMASISLLRLSRDTGTGLPPVIDPPASFAIAGANFRWIDHAYRQVDLN</sequence>
<evidence type="ECO:0000313" key="2">
    <source>
        <dbReference type="Proteomes" id="UP001165960"/>
    </source>
</evidence>
<reference evidence="1" key="1">
    <citation type="submission" date="2022-04" db="EMBL/GenBank/DDBJ databases">
        <title>Genome of the entomopathogenic fungus Entomophthora muscae.</title>
        <authorList>
            <person name="Elya C."/>
            <person name="Lovett B.R."/>
            <person name="Lee E."/>
            <person name="Macias A.M."/>
            <person name="Hajek A.E."/>
            <person name="De Bivort B.L."/>
            <person name="Kasson M.T."/>
            <person name="De Fine Licht H.H."/>
            <person name="Stajich J.E."/>
        </authorList>
    </citation>
    <scope>NUCLEOTIDE SEQUENCE</scope>
    <source>
        <strain evidence="1">Berkeley</strain>
    </source>
</reference>
<organism evidence="1 2">
    <name type="scientific">Entomophthora muscae</name>
    <dbReference type="NCBI Taxonomy" id="34485"/>
    <lineage>
        <taxon>Eukaryota</taxon>
        <taxon>Fungi</taxon>
        <taxon>Fungi incertae sedis</taxon>
        <taxon>Zoopagomycota</taxon>
        <taxon>Entomophthoromycotina</taxon>
        <taxon>Entomophthoromycetes</taxon>
        <taxon>Entomophthorales</taxon>
        <taxon>Entomophthoraceae</taxon>
        <taxon>Entomophthora</taxon>
    </lineage>
</organism>
<dbReference type="EMBL" id="QTSX02006397">
    <property type="protein sequence ID" value="KAJ9055519.1"/>
    <property type="molecule type" value="Genomic_DNA"/>
</dbReference>
<proteinExistence type="predicted"/>